<protein>
    <submittedName>
        <fullName evidence="1">Uncharacterized protein</fullName>
    </submittedName>
</protein>
<dbReference type="KEGG" id="ccro:CMC5_044300"/>
<accession>A0A0K1EHW8</accession>
<dbReference type="STRING" id="52.CMC5_044300"/>
<proteinExistence type="predicted"/>
<dbReference type="EMBL" id="CP012159">
    <property type="protein sequence ID" value="AKT40277.1"/>
    <property type="molecule type" value="Genomic_DNA"/>
</dbReference>
<name>A0A0K1EHW8_CHOCO</name>
<sequence length="147" mass="16516">MGRMIHADNGEIELVPTLRVGGRTAEATFLRSQLAHRAKALPLDPGWSAYRLDRLNIYGRSFRVTLRFRQGCLAAVELYQVGAVSKLSWDDWSGEEENARKADHDTWLVSLLGPPPYTYGWGSIRSENDPLGGYSVIMIRYSEDQAS</sequence>
<evidence type="ECO:0000313" key="1">
    <source>
        <dbReference type="EMBL" id="AKT40277.1"/>
    </source>
</evidence>
<dbReference type="AlphaFoldDB" id="A0A0K1EHW8"/>
<gene>
    <name evidence="1" type="ORF">CMC5_044300</name>
</gene>
<keyword evidence="2" id="KW-1185">Reference proteome</keyword>
<dbReference type="Proteomes" id="UP000067626">
    <property type="component" value="Chromosome"/>
</dbReference>
<reference evidence="1 2" key="1">
    <citation type="submission" date="2015-07" db="EMBL/GenBank/DDBJ databases">
        <title>Genome analysis of myxobacterium Chondromyces crocatus Cm c5 reveals a high potential for natural compound synthesis and the genetic basis for the loss of fruiting body formation.</title>
        <authorList>
            <person name="Zaburannyi N."/>
            <person name="Bunk B."/>
            <person name="Maier J."/>
            <person name="Overmann J."/>
            <person name="Mueller R."/>
        </authorList>
    </citation>
    <scope>NUCLEOTIDE SEQUENCE [LARGE SCALE GENOMIC DNA]</scope>
    <source>
        <strain evidence="1 2">Cm c5</strain>
    </source>
</reference>
<evidence type="ECO:0000313" key="2">
    <source>
        <dbReference type="Proteomes" id="UP000067626"/>
    </source>
</evidence>
<organism evidence="1 2">
    <name type="scientific">Chondromyces crocatus</name>
    <dbReference type="NCBI Taxonomy" id="52"/>
    <lineage>
        <taxon>Bacteria</taxon>
        <taxon>Pseudomonadati</taxon>
        <taxon>Myxococcota</taxon>
        <taxon>Polyangia</taxon>
        <taxon>Polyangiales</taxon>
        <taxon>Polyangiaceae</taxon>
        <taxon>Chondromyces</taxon>
    </lineage>
</organism>